<evidence type="ECO:0000256" key="1">
    <source>
        <dbReference type="SAM" id="MobiDB-lite"/>
    </source>
</evidence>
<reference evidence="2" key="1">
    <citation type="submission" date="2019-12" db="EMBL/GenBank/DDBJ databases">
        <title>Genome sequencing and annotation of Brassica cretica.</title>
        <authorList>
            <person name="Studholme D.J."/>
            <person name="Sarris P."/>
        </authorList>
    </citation>
    <scope>NUCLEOTIDE SEQUENCE</scope>
    <source>
        <strain evidence="2">PFS-109/04</strain>
        <tissue evidence="2">Leaf</tissue>
    </source>
</reference>
<dbReference type="EMBL" id="QGKX02000996">
    <property type="protein sequence ID" value="KAF3558134.1"/>
    <property type="molecule type" value="Genomic_DNA"/>
</dbReference>
<feature type="compositionally biased region" description="Basic and acidic residues" evidence="1">
    <location>
        <begin position="42"/>
        <end position="60"/>
    </location>
</feature>
<feature type="region of interest" description="Disordered" evidence="1">
    <location>
        <begin position="1"/>
        <end position="120"/>
    </location>
</feature>
<feature type="compositionally biased region" description="Basic and acidic residues" evidence="1">
    <location>
        <begin position="103"/>
        <end position="114"/>
    </location>
</feature>
<feature type="compositionally biased region" description="Basic residues" evidence="1">
    <location>
        <begin position="28"/>
        <end position="41"/>
    </location>
</feature>
<dbReference type="AlphaFoldDB" id="A0A8S9QYS2"/>
<dbReference type="Proteomes" id="UP000712600">
    <property type="component" value="Unassembled WGS sequence"/>
</dbReference>
<gene>
    <name evidence="2" type="ORF">F2Q69_00017429</name>
</gene>
<evidence type="ECO:0000313" key="3">
    <source>
        <dbReference type="Proteomes" id="UP000712600"/>
    </source>
</evidence>
<comment type="caution">
    <text evidence="2">The sequence shown here is derived from an EMBL/GenBank/DDBJ whole genome shotgun (WGS) entry which is preliminary data.</text>
</comment>
<accession>A0A8S9QYS2</accession>
<protein>
    <submittedName>
        <fullName evidence="2">Uncharacterized protein</fullName>
    </submittedName>
</protein>
<proteinExistence type="predicted"/>
<organism evidence="2 3">
    <name type="scientific">Brassica cretica</name>
    <name type="common">Mustard</name>
    <dbReference type="NCBI Taxonomy" id="69181"/>
    <lineage>
        <taxon>Eukaryota</taxon>
        <taxon>Viridiplantae</taxon>
        <taxon>Streptophyta</taxon>
        <taxon>Embryophyta</taxon>
        <taxon>Tracheophyta</taxon>
        <taxon>Spermatophyta</taxon>
        <taxon>Magnoliopsida</taxon>
        <taxon>eudicotyledons</taxon>
        <taxon>Gunneridae</taxon>
        <taxon>Pentapetalae</taxon>
        <taxon>rosids</taxon>
        <taxon>malvids</taxon>
        <taxon>Brassicales</taxon>
        <taxon>Brassicaceae</taxon>
        <taxon>Brassiceae</taxon>
        <taxon>Brassica</taxon>
    </lineage>
</organism>
<sequence length="120" mass="13637">MNTGQDEEPLPSTGTRRGDGTPPTAKTNHGRTNLHKGSNRRAKTDKDKLEDAKTKSIGEKNRRRYRATGSRSTKNWIVDGSVPARTILSKTSSPGDRGRRSRRYESHRFPEAKPHDHRRY</sequence>
<name>A0A8S9QYS2_BRACR</name>
<evidence type="ECO:0000313" key="2">
    <source>
        <dbReference type="EMBL" id="KAF3558134.1"/>
    </source>
</evidence>